<dbReference type="Proteomes" id="UP000008021">
    <property type="component" value="Chromosome 2"/>
</dbReference>
<name>A0A0E0CDN2_9ORYZ</name>
<protein>
    <submittedName>
        <fullName evidence="1">Uncharacterized protein</fullName>
    </submittedName>
</protein>
<reference evidence="1" key="2">
    <citation type="submission" date="2018-05" db="EMBL/GenBank/DDBJ databases">
        <title>OmerRS3 (Oryza meridionalis Reference Sequence Version 3).</title>
        <authorList>
            <person name="Zhang J."/>
            <person name="Kudrna D."/>
            <person name="Lee S."/>
            <person name="Talag J."/>
            <person name="Welchert J."/>
            <person name="Wing R.A."/>
        </authorList>
    </citation>
    <scope>NUCLEOTIDE SEQUENCE [LARGE SCALE GENOMIC DNA]</scope>
    <source>
        <strain evidence="1">cv. OR44</strain>
    </source>
</reference>
<dbReference type="AlphaFoldDB" id="A0A0E0CDN2"/>
<reference evidence="1" key="1">
    <citation type="submission" date="2015-04" db="UniProtKB">
        <authorList>
            <consortium name="EnsemblPlants"/>
        </authorList>
    </citation>
    <scope>IDENTIFICATION</scope>
</reference>
<dbReference type="EnsemblPlants" id="OMERI02G00010.5">
    <property type="protein sequence ID" value="OMERI02G00010.5"/>
    <property type="gene ID" value="OMERI02G00010"/>
</dbReference>
<accession>A0A0E0CDN2</accession>
<evidence type="ECO:0000313" key="1">
    <source>
        <dbReference type="EnsemblPlants" id="OMERI02G00010.5"/>
    </source>
</evidence>
<dbReference type="Gramene" id="OMERI02G00010.5">
    <property type="protein sequence ID" value="OMERI02G00010.5"/>
    <property type="gene ID" value="OMERI02G00010"/>
</dbReference>
<proteinExistence type="predicted"/>
<sequence>MPVQPPVSRSLSSAADGGSLRRLHELSFRKMSFLAYVRNITKEHQPSGVKYQNAEAEKPIPCAVGNTLACDEFDEVETLSSGDERWGLRRRVGRLLTPPPRRGWLLWPLTGGGGGIKMVML</sequence>
<evidence type="ECO:0000313" key="2">
    <source>
        <dbReference type="Proteomes" id="UP000008021"/>
    </source>
</evidence>
<organism evidence="1">
    <name type="scientific">Oryza meridionalis</name>
    <dbReference type="NCBI Taxonomy" id="40149"/>
    <lineage>
        <taxon>Eukaryota</taxon>
        <taxon>Viridiplantae</taxon>
        <taxon>Streptophyta</taxon>
        <taxon>Embryophyta</taxon>
        <taxon>Tracheophyta</taxon>
        <taxon>Spermatophyta</taxon>
        <taxon>Magnoliopsida</taxon>
        <taxon>Liliopsida</taxon>
        <taxon>Poales</taxon>
        <taxon>Poaceae</taxon>
        <taxon>BOP clade</taxon>
        <taxon>Oryzoideae</taxon>
        <taxon>Oryzeae</taxon>
        <taxon>Oryzinae</taxon>
        <taxon>Oryza</taxon>
    </lineage>
</organism>
<keyword evidence="2" id="KW-1185">Reference proteome</keyword>